<dbReference type="HOGENOM" id="CLU_2003272_0_0_1"/>
<dbReference type="Pfam" id="PF00704">
    <property type="entry name" value="Glyco_hydro_18"/>
    <property type="match status" value="1"/>
</dbReference>
<dbReference type="AlphaFoldDB" id="C6H8W3"/>
<comment type="similarity">
    <text evidence="1">Belongs to the glycosyl hydrolase 18 family. Chitinase class V subfamily.</text>
</comment>
<evidence type="ECO:0000313" key="3">
    <source>
        <dbReference type="EMBL" id="EER42746.1"/>
    </source>
</evidence>
<dbReference type="OMA" id="QEMADND"/>
<dbReference type="STRING" id="544712.C6H8W3"/>
<reference evidence="4" key="1">
    <citation type="submission" date="2009-05" db="EMBL/GenBank/DDBJ databases">
        <title>The genome sequence of Ajellomyces capsulatus strain H143.</title>
        <authorList>
            <person name="Champion M."/>
            <person name="Cuomo C.A."/>
            <person name="Ma L.-J."/>
            <person name="Henn M.R."/>
            <person name="Sil A."/>
            <person name="Goldman B."/>
            <person name="Young S.K."/>
            <person name="Kodira C.D."/>
            <person name="Zeng Q."/>
            <person name="Koehrsen M."/>
            <person name="Alvarado L."/>
            <person name="Berlin A.M."/>
            <person name="Borenstein D."/>
            <person name="Chen Z."/>
            <person name="Engels R."/>
            <person name="Freedman E."/>
            <person name="Gellesch M."/>
            <person name="Goldberg J."/>
            <person name="Griggs A."/>
            <person name="Gujja S."/>
            <person name="Heiman D.I."/>
            <person name="Hepburn T.A."/>
            <person name="Howarth C."/>
            <person name="Jen D."/>
            <person name="Larson L."/>
            <person name="Lewis B."/>
            <person name="Mehta T."/>
            <person name="Park D."/>
            <person name="Pearson M."/>
            <person name="Roberts A."/>
            <person name="Saif S."/>
            <person name="Shea T.D."/>
            <person name="Shenoy N."/>
            <person name="Sisk P."/>
            <person name="Stolte C."/>
            <person name="Sykes S."/>
            <person name="Walk T."/>
            <person name="White J."/>
            <person name="Yandava C."/>
            <person name="Klein B."/>
            <person name="McEwen J.G."/>
            <person name="Puccia R."/>
            <person name="Goldman G.H."/>
            <person name="Felipe M.S."/>
            <person name="Nino-Vega G."/>
            <person name="San-Blas G."/>
            <person name="Taylor J.W."/>
            <person name="Mendoza L."/>
            <person name="Galagan J.E."/>
            <person name="Nusbaum C."/>
            <person name="Birren B.W."/>
        </authorList>
    </citation>
    <scope>NUCLEOTIDE SEQUENCE [LARGE SCALE GENOMIC DNA]</scope>
    <source>
        <strain evidence="4">H143</strain>
    </source>
</reference>
<evidence type="ECO:0000313" key="4">
    <source>
        <dbReference type="Proteomes" id="UP000002624"/>
    </source>
</evidence>
<dbReference type="Gene3D" id="3.20.20.80">
    <property type="entry name" value="Glycosidases"/>
    <property type="match status" value="1"/>
</dbReference>
<dbReference type="VEuPathDB" id="FungiDB:HCDG_02644"/>
<protein>
    <submittedName>
        <fullName evidence="3">Endochitinase</fullName>
    </submittedName>
</protein>
<dbReference type="SUPFAM" id="SSF54556">
    <property type="entry name" value="Chitinase insertion domain"/>
    <property type="match status" value="1"/>
</dbReference>
<sequence length="124" mass="13853">MGSGCLFHGVGQAGSWEPGIWDYKALPQPGSQEMADNDVGVSWSYDSNTQLMILYDTEVIVKKKTQFILDSGLCGAMFWEIEGSLITTFVEGVRYHGKSLETSYNALKYSESQYDNLRADFSDE</sequence>
<dbReference type="Gene3D" id="3.10.50.10">
    <property type="match status" value="1"/>
</dbReference>
<organism evidence="3 4">
    <name type="scientific">Ajellomyces capsulatus (strain H143)</name>
    <name type="common">Darling's disease fungus</name>
    <name type="synonym">Histoplasma capsulatum</name>
    <dbReference type="NCBI Taxonomy" id="544712"/>
    <lineage>
        <taxon>Eukaryota</taxon>
        <taxon>Fungi</taxon>
        <taxon>Dikarya</taxon>
        <taxon>Ascomycota</taxon>
        <taxon>Pezizomycotina</taxon>
        <taxon>Eurotiomycetes</taxon>
        <taxon>Eurotiomycetidae</taxon>
        <taxon>Onygenales</taxon>
        <taxon>Ajellomycetaceae</taxon>
        <taxon>Histoplasma</taxon>
    </lineage>
</organism>
<dbReference type="Proteomes" id="UP000002624">
    <property type="component" value="Unassembled WGS sequence"/>
</dbReference>
<dbReference type="GO" id="GO:0005975">
    <property type="term" value="P:carbohydrate metabolic process"/>
    <property type="evidence" value="ECO:0007669"/>
    <property type="project" value="InterPro"/>
</dbReference>
<name>C6H8W3_AJECH</name>
<feature type="domain" description="GH18" evidence="2">
    <location>
        <begin position="13"/>
        <end position="82"/>
    </location>
</feature>
<dbReference type="InterPro" id="IPR001223">
    <property type="entry name" value="Glyco_hydro18_cat"/>
</dbReference>
<evidence type="ECO:0000256" key="1">
    <source>
        <dbReference type="ARBA" id="ARBA00008682"/>
    </source>
</evidence>
<evidence type="ECO:0000259" key="2">
    <source>
        <dbReference type="Pfam" id="PF00704"/>
    </source>
</evidence>
<dbReference type="InterPro" id="IPR029070">
    <property type="entry name" value="Chitinase_insertion_sf"/>
</dbReference>
<dbReference type="EMBL" id="GG692421">
    <property type="protein sequence ID" value="EER42746.1"/>
    <property type="molecule type" value="Genomic_DNA"/>
</dbReference>
<accession>C6H8W3</accession>
<proteinExistence type="inferred from homology"/>
<gene>
    <name evidence="3" type="ORF">HCDG_02644</name>
</gene>